<comment type="similarity">
    <text evidence="2">Belongs to the bacterial solute-binding protein 3 family.</text>
</comment>
<keyword evidence="11" id="KW-1185">Reference proteome</keyword>
<dbReference type="PRINTS" id="PR00173">
    <property type="entry name" value="EDTRNSPORT"/>
</dbReference>
<feature type="transmembrane region" description="Helical" evidence="8">
    <location>
        <begin position="193"/>
        <end position="214"/>
    </location>
</feature>
<feature type="transmembrane region" description="Helical" evidence="8">
    <location>
        <begin position="97"/>
        <end position="116"/>
    </location>
</feature>
<feature type="transmembrane region" description="Helical" evidence="8">
    <location>
        <begin position="155"/>
        <end position="173"/>
    </location>
</feature>
<dbReference type="Pfam" id="PF00375">
    <property type="entry name" value="SDF"/>
    <property type="match status" value="1"/>
</dbReference>
<evidence type="ECO:0000256" key="7">
    <source>
        <dbReference type="ARBA" id="ARBA00023136"/>
    </source>
</evidence>
<evidence type="ECO:0000256" key="1">
    <source>
        <dbReference type="ARBA" id="ARBA00004141"/>
    </source>
</evidence>
<proteinExistence type="inferred from homology"/>
<dbReference type="Gene3D" id="3.40.190.10">
    <property type="entry name" value="Periplasmic binding protein-like II"/>
    <property type="match status" value="2"/>
</dbReference>
<keyword evidence="3" id="KW-0813">Transport</keyword>
<gene>
    <name evidence="10" type="ORF">FVW59_16525</name>
</gene>
<feature type="transmembrane region" description="Helical" evidence="8">
    <location>
        <begin position="67"/>
        <end position="85"/>
    </location>
</feature>
<dbReference type="PANTHER" id="PTHR35936:SF19">
    <property type="entry name" value="AMINO-ACID-BINDING PROTEIN YXEM-RELATED"/>
    <property type="match status" value="1"/>
</dbReference>
<evidence type="ECO:0000256" key="2">
    <source>
        <dbReference type="ARBA" id="ARBA00010333"/>
    </source>
</evidence>
<feature type="transmembrane region" description="Helical" evidence="8">
    <location>
        <begin position="226"/>
        <end position="253"/>
    </location>
</feature>
<sequence length="740" mass="82241">MRRSEKSRKGSRGLMRTLIRRWRQLGLSARILLGLALGILLGILLGERATALQPVGDIYIRLMQMTVLPYLITSLVIAFGQLEVGEAKRLALRGGSILLVTWLLTALVLVLFPLAFPEFVTASFYSEALIEQREPFSFTDIYFTDNPFASLSSNVVPAIVVFSCLVGIGLMTLPDKDKLLAPMRIWNAAIVRVTHFVIGLTPIGVAALSAVLAGTITLESWLQLEFYFVVFAVAALVLAFLVLPLLVTAVTPFSYREVIGVAREALLTAFIANSAFIVLPILIDRCKHLFERHGLLDENTDSAAEVMIPVMFNFPNAGKLLTLLFIPFAAWLSGSPLPFSDFPTLLAAGIPSYFAKAQMALPFLIDLFSLPQDLFQLYIPTTILTGKFDSLVTAVNLIVFALLAAAAMGGFLVLDRRRILRAAACIVGGTALAVAMTALTLRAMVDTSYHMDEALQNMHLSRLHPETVVHRVRPPADPAPAASTRLDYLRERGSIRIGYTPDNLPMSFFNRRDELVGFDVELAEDFAEAMDLTAEFVPITWPEVPHMLEQGVIDIMPGIWYRPYWFSRLQLSAPYFTGTMGLATRDHRRHDFHSVRDLRNSSGLVIGIPLDSSQIRSSMEYYFGGADVEFQVLEFWGTYFEGQAPEVDAFLMPVEHASAWSLLHPEFTVVVPQPDPVRLPSAFGLAIGDSGLRHMVNEWIVFAEHSGLIQQHYKYWILGGGAEQRPRRWSVLDDVLGWEP</sequence>
<name>A0A5C8ZPG6_9GAMM</name>
<keyword evidence="5" id="KW-0732">Signal</keyword>
<evidence type="ECO:0000256" key="6">
    <source>
        <dbReference type="ARBA" id="ARBA00022989"/>
    </source>
</evidence>
<keyword evidence="7 8" id="KW-0472">Membrane</keyword>
<evidence type="ECO:0000313" key="10">
    <source>
        <dbReference type="EMBL" id="TXS89622.1"/>
    </source>
</evidence>
<keyword evidence="4 8" id="KW-0812">Transmembrane</keyword>
<dbReference type="SUPFAM" id="SSF53850">
    <property type="entry name" value="Periplasmic binding protein-like II"/>
    <property type="match status" value="1"/>
</dbReference>
<dbReference type="OrthoDB" id="9791339at2"/>
<feature type="transmembrane region" description="Helical" evidence="8">
    <location>
        <begin position="391"/>
        <end position="414"/>
    </location>
</feature>
<reference evidence="10 11" key="1">
    <citation type="submission" date="2019-08" db="EMBL/GenBank/DDBJ databases">
        <title>Parahaliea maris sp. nov., isolated from the surface seawater.</title>
        <authorList>
            <person name="Liu Y."/>
        </authorList>
    </citation>
    <scope>NUCLEOTIDE SEQUENCE [LARGE SCALE GENOMIC DNA]</scope>
    <source>
        <strain evidence="10 11">S2-26</strain>
    </source>
</reference>
<comment type="caution">
    <text evidence="10">The sequence shown here is derived from an EMBL/GenBank/DDBJ whole genome shotgun (WGS) entry which is preliminary data.</text>
</comment>
<organism evidence="10 11">
    <name type="scientific">Parahaliea aestuarii</name>
    <dbReference type="NCBI Taxonomy" id="1852021"/>
    <lineage>
        <taxon>Bacteria</taxon>
        <taxon>Pseudomonadati</taxon>
        <taxon>Pseudomonadota</taxon>
        <taxon>Gammaproteobacteria</taxon>
        <taxon>Cellvibrionales</taxon>
        <taxon>Halieaceae</taxon>
        <taxon>Parahaliea</taxon>
    </lineage>
</organism>
<protein>
    <submittedName>
        <fullName evidence="10">Cation:dicarboxylase symporter family transporter</fullName>
    </submittedName>
</protein>
<evidence type="ECO:0000256" key="5">
    <source>
        <dbReference type="ARBA" id="ARBA00022729"/>
    </source>
</evidence>
<dbReference type="PANTHER" id="PTHR35936">
    <property type="entry name" value="MEMBRANE-BOUND LYTIC MUREIN TRANSGLYCOSYLASE F"/>
    <property type="match status" value="1"/>
</dbReference>
<dbReference type="Gene3D" id="1.10.3860.10">
    <property type="entry name" value="Sodium:dicarboxylate symporter"/>
    <property type="match status" value="1"/>
</dbReference>
<evidence type="ECO:0000313" key="11">
    <source>
        <dbReference type="Proteomes" id="UP000321933"/>
    </source>
</evidence>
<dbReference type="SUPFAM" id="SSF118215">
    <property type="entry name" value="Proton glutamate symport protein"/>
    <property type="match status" value="1"/>
</dbReference>
<dbReference type="GO" id="GO:0015293">
    <property type="term" value="F:symporter activity"/>
    <property type="evidence" value="ECO:0007669"/>
    <property type="project" value="InterPro"/>
</dbReference>
<accession>A0A5C8ZPG6</accession>
<dbReference type="AlphaFoldDB" id="A0A5C8ZPG6"/>
<comment type="subcellular location">
    <subcellularLocation>
        <location evidence="1">Membrane</location>
        <topology evidence="1">Multi-pass membrane protein</topology>
    </subcellularLocation>
</comment>
<dbReference type="InterPro" id="IPR001638">
    <property type="entry name" value="Solute-binding_3/MltF_N"/>
</dbReference>
<dbReference type="InterPro" id="IPR036458">
    <property type="entry name" value="Na:dicarbo_symporter_sf"/>
</dbReference>
<dbReference type="GO" id="GO:0016020">
    <property type="term" value="C:membrane"/>
    <property type="evidence" value="ECO:0007669"/>
    <property type="project" value="UniProtKB-SubCell"/>
</dbReference>
<feature type="transmembrane region" description="Helical" evidence="8">
    <location>
        <begin position="265"/>
        <end position="283"/>
    </location>
</feature>
<dbReference type="Proteomes" id="UP000321933">
    <property type="component" value="Unassembled WGS sequence"/>
</dbReference>
<evidence type="ECO:0000256" key="4">
    <source>
        <dbReference type="ARBA" id="ARBA00022692"/>
    </source>
</evidence>
<evidence type="ECO:0000256" key="3">
    <source>
        <dbReference type="ARBA" id="ARBA00022448"/>
    </source>
</evidence>
<dbReference type="Pfam" id="PF00497">
    <property type="entry name" value="SBP_bac_3"/>
    <property type="match status" value="1"/>
</dbReference>
<dbReference type="InterPro" id="IPR001991">
    <property type="entry name" value="Na-dicarboxylate_symporter"/>
</dbReference>
<evidence type="ECO:0000259" key="9">
    <source>
        <dbReference type="SMART" id="SM00062"/>
    </source>
</evidence>
<dbReference type="EMBL" id="VRYZ01000008">
    <property type="protein sequence ID" value="TXS89622.1"/>
    <property type="molecule type" value="Genomic_DNA"/>
</dbReference>
<evidence type="ECO:0000256" key="8">
    <source>
        <dbReference type="SAM" id="Phobius"/>
    </source>
</evidence>
<keyword evidence="6 8" id="KW-1133">Transmembrane helix</keyword>
<feature type="transmembrane region" description="Helical" evidence="8">
    <location>
        <begin position="419"/>
        <end position="441"/>
    </location>
</feature>
<dbReference type="SMART" id="SM00062">
    <property type="entry name" value="PBPb"/>
    <property type="match status" value="1"/>
</dbReference>
<feature type="domain" description="Solute-binding protein family 3/N-terminal" evidence="9">
    <location>
        <begin position="494"/>
        <end position="720"/>
    </location>
</feature>